<dbReference type="Pfam" id="PF12937">
    <property type="entry name" value="F-box-like"/>
    <property type="match status" value="1"/>
</dbReference>
<dbReference type="SUPFAM" id="SSF52047">
    <property type="entry name" value="RNI-like"/>
    <property type="match status" value="1"/>
</dbReference>
<feature type="region of interest" description="Disordered" evidence="1">
    <location>
        <begin position="388"/>
        <end position="412"/>
    </location>
</feature>
<evidence type="ECO:0000313" key="4">
    <source>
        <dbReference type="Proteomes" id="UP001219525"/>
    </source>
</evidence>
<evidence type="ECO:0000313" key="3">
    <source>
        <dbReference type="EMBL" id="KAJ7211707.1"/>
    </source>
</evidence>
<dbReference type="InterPro" id="IPR036047">
    <property type="entry name" value="F-box-like_dom_sf"/>
</dbReference>
<dbReference type="InterPro" id="IPR001810">
    <property type="entry name" value="F-box_dom"/>
</dbReference>
<protein>
    <recommendedName>
        <fullName evidence="2">F-box domain-containing protein</fullName>
    </recommendedName>
</protein>
<proteinExistence type="predicted"/>
<accession>A0AAD6YBF2</accession>
<dbReference type="AlphaFoldDB" id="A0AAD6YBF2"/>
<name>A0AAD6YBF2_9AGAR</name>
<dbReference type="InterPro" id="IPR032675">
    <property type="entry name" value="LRR_dom_sf"/>
</dbReference>
<organism evidence="3 4">
    <name type="scientific">Mycena pura</name>
    <dbReference type="NCBI Taxonomy" id="153505"/>
    <lineage>
        <taxon>Eukaryota</taxon>
        <taxon>Fungi</taxon>
        <taxon>Dikarya</taxon>
        <taxon>Basidiomycota</taxon>
        <taxon>Agaricomycotina</taxon>
        <taxon>Agaricomycetes</taxon>
        <taxon>Agaricomycetidae</taxon>
        <taxon>Agaricales</taxon>
        <taxon>Marasmiineae</taxon>
        <taxon>Mycenaceae</taxon>
        <taxon>Mycena</taxon>
    </lineage>
</organism>
<dbReference type="EMBL" id="JARJCW010000025">
    <property type="protein sequence ID" value="KAJ7211707.1"/>
    <property type="molecule type" value="Genomic_DNA"/>
</dbReference>
<sequence>MLRSFIRRLSCTTPSSADYDLLPDTAAVTSAPPPLGPITRLPPELVHLVFTFIDPSTLAACSLVCAGWLPHARRRMFSRVSISLHNAHRFGRLLAAAPPRALASFPAHVRAIELDDRIADDFWAAEVLPKYVAHFERLTTLCFFGALPRALPRAFAAVTHLELNYVYTSLPRRLEAFIASLPRLETLKVTQEKGPYFPVSGEYRPSSALRRVDLDDPSLLHWIITSHPSPKLEAIQLEISRPETLVMLESLRRLSSLESLDLILTDLEVGASFLTKKYLSSTTQLRSLRIQADHSHAAHILLHLLSYIDTARLASLSLDFAIPYLSELDGPAVLTLLPWDALDAALARLPALRRLAVVKVFVSPPGWRSRVSQRAVLLDAADRMPRCRGRCGPDPLPPERPPSPAAGSPRFCDDLYEL</sequence>
<evidence type="ECO:0000256" key="1">
    <source>
        <dbReference type="SAM" id="MobiDB-lite"/>
    </source>
</evidence>
<comment type="caution">
    <text evidence="3">The sequence shown here is derived from an EMBL/GenBank/DDBJ whole genome shotgun (WGS) entry which is preliminary data.</text>
</comment>
<dbReference type="SUPFAM" id="SSF81383">
    <property type="entry name" value="F-box domain"/>
    <property type="match status" value="1"/>
</dbReference>
<feature type="compositionally biased region" description="Pro residues" evidence="1">
    <location>
        <begin position="394"/>
        <end position="404"/>
    </location>
</feature>
<reference evidence="3" key="1">
    <citation type="submission" date="2023-03" db="EMBL/GenBank/DDBJ databases">
        <title>Massive genome expansion in bonnet fungi (Mycena s.s.) driven by repeated elements and novel gene families across ecological guilds.</title>
        <authorList>
            <consortium name="Lawrence Berkeley National Laboratory"/>
            <person name="Harder C.B."/>
            <person name="Miyauchi S."/>
            <person name="Viragh M."/>
            <person name="Kuo A."/>
            <person name="Thoen E."/>
            <person name="Andreopoulos B."/>
            <person name="Lu D."/>
            <person name="Skrede I."/>
            <person name="Drula E."/>
            <person name="Henrissat B."/>
            <person name="Morin E."/>
            <person name="Kohler A."/>
            <person name="Barry K."/>
            <person name="LaButti K."/>
            <person name="Morin E."/>
            <person name="Salamov A."/>
            <person name="Lipzen A."/>
            <person name="Mereny Z."/>
            <person name="Hegedus B."/>
            <person name="Baldrian P."/>
            <person name="Stursova M."/>
            <person name="Weitz H."/>
            <person name="Taylor A."/>
            <person name="Grigoriev I.V."/>
            <person name="Nagy L.G."/>
            <person name="Martin F."/>
            <person name="Kauserud H."/>
        </authorList>
    </citation>
    <scope>NUCLEOTIDE SEQUENCE</scope>
    <source>
        <strain evidence="3">9144</strain>
    </source>
</reference>
<feature type="domain" description="F-box" evidence="2">
    <location>
        <begin position="39"/>
        <end position="69"/>
    </location>
</feature>
<keyword evidence="4" id="KW-1185">Reference proteome</keyword>
<dbReference type="Proteomes" id="UP001219525">
    <property type="component" value="Unassembled WGS sequence"/>
</dbReference>
<dbReference type="Gene3D" id="3.80.10.10">
    <property type="entry name" value="Ribonuclease Inhibitor"/>
    <property type="match status" value="1"/>
</dbReference>
<evidence type="ECO:0000259" key="2">
    <source>
        <dbReference type="Pfam" id="PF12937"/>
    </source>
</evidence>
<gene>
    <name evidence="3" type="ORF">GGX14DRAFT_564936</name>
</gene>
<dbReference type="Gene3D" id="1.20.1280.50">
    <property type="match status" value="1"/>
</dbReference>